<feature type="transmembrane region" description="Helical" evidence="1">
    <location>
        <begin position="310"/>
        <end position="329"/>
    </location>
</feature>
<dbReference type="Proteomes" id="UP000242188">
    <property type="component" value="Unassembled WGS sequence"/>
</dbReference>
<protein>
    <submittedName>
        <fullName evidence="2">Uncharacterized protein</fullName>
    </submittedName>
</protein>
<keyword evidence="1" id="KW-0812">Transmembrane</keyword>
<accession>A0A210Q3W3</accession>
<gene>
    <name evidence="2" type="ORF">KP79_PYT21638</name>
</gene>
<dbReference type="EMBL" id="NEDP02005103">
    <property type="protein sequence ID" value="OWF43431.1"/>
    <property type="molecule type" value="Genomic_DNA"/>
</dbReference>
<comment type="caution">
    <text evidence="2">The sequence shown here is derived from an EMBL/GenBank/DDBJ whole genome shotgun (WGS) entry which is preliminary data.</text>
</comment>
<keyword evidence="1" id="KW-0472">Membrane</keyword>
<proteinExistence type="predicted"/>
<keyword evidence="1" id="KW-1133">Transmembrane helix</keyword>
<reference evidence="2 3" key="1">
    <citation type="journal article" date="2017" name="Nat. Ecol. Evol.">
        <title>Scallop genome provides insights into evolution of bilaterian karyotype and development.</title>
        <authorList>
            <person name="Wang S."/>
            <person name="Zhang J."/>
            <person name="Jiao W."/>
            <person name="Li J."/>
            <person name="Xun X."/>
            <person name="Sun Y."/>
            <person name="Guo X."/>
            <person name="Huan P."/>
            <person name="Dong B."/>
            <person name="Zhang L."/>
            <person name="Hu X."/>
            <person name="Sun X."/>
            <person name="Wang J."/>
            <person name="Zhao C."/>
            <person name="Wang Y."/>
            <person name="Wang D."/>
            <person name="Huang X."/>
            <person name="Wang R."/>
            <person name="Lv J."/>
            <person name="Li Y."/>
            <person name="Zhang Z."/>
            <person name="Liu B."/>
            <person name="Lu W."/>
            <person name="Hui Y."/>
            <person name="Liang J."/>
            <person name="Zhou Z."/>
            <person name="Hou R."/>
            <person name="Li X."/>
            <person name="Liu Y."/>
            <person name="Li H."/>
            <person name="Ning X."/>
            <person name="Lin Y."/>
            <person name="Zhao L."/>
            <person name="Xing Q."/>
            <person name="Dou J."/>
            <person name="Li Y."/>
            <person name="Mao J."/>
            <person name="Guo H."/>
            <person name="Dou H."/>
            <person name="Li T."/>
            <person name="Mu C."/>
            <person name="Jiang W."/>
            <person name="Fu Q."/>
            <person name="Fu X."/>
            <person name="Miao Y."/>
            <person name="Liu J."/>
            <person name="Yu Q."/>
            <person name="Li R."/>
            <person name="Liao H."/>
            <person name="Li X."/>
            <person name="Kong Y."/>
            <person name="Jiang Z."/>
            <person name="Chourrout D."/>
            <person name="Li R."/>
            <person name="Bao Z."/>
        </authorList>
    </citation>
    <scope>NUCLEOTIDE SEQUENCE [LARGE SCALE GENOMIC DNA]</scope>
    <source>
        <strain evidence="2 3">PY_sf001</strain>
    </source>
</reference>
<dbReference type="OrthoDB" id="6058488at2759"/>
<organism evidence="2 3">
    <name type="scientific">Mizuhopecten yessoensis</name>
    <name type="common">Japanese scallop</name>
    <name type="synonym">Patinopecten yessoensis</name>
    <dbReference type="NCBI Taxonomy" id="6573"/>
    <lineage>
        <taxon>Eukaryota</taxon>
        <taxon>Metazoa</taxon>
        <taxon>Spiralia</taxon>
        <taxon>Lophotrochozoa</taxon>
        <taxon>Mollusca</taxon>
        <taxon>Bivalvia</taxon>
        <taxon>Autobranchia</taxon>
        <taxon>Pteriomorphia</taxon>
        <taxon>Pectinida</taxon>
        <taxon>Pectinoidea</taxon>
        <taxon>Pectinidae</taxon>
        <taxon>Mizuhopecten</taxon>
    </lineage>
</organism>
<name>A0A210Q3W3_MIZYE</name>
<evidence type="ECO:0000313" key="3">
    <source>
        <dbReference type="Proteomes" id="UP000242188"/>
    </source>
</evidence>
<dbReference type="AlphaFoldDB" id="A0A210Q3W3"/>
<evidence type="ECO:0000313" key="2">
    <source>
        <dbReference type="EMBL" id="OWF43431.1"/>
    </source>
</evidence>
<keyword evidence="3" id="KW-1185">Reference proteome</keyword>
<sequence length="330" mass="36237">MKQGIQIQLADAIITNGTMVQLPPNANLGELRNALCAVRTDLIQCIIPPTLTMRDKGACVDKREFNFAEGQIVNRINALQSVCGAGNLSPASECIKTLKPDMQDCHNKVGFEKTMFVSNSSAVKGALIGRDKPSAVKFCASRLELYECMRGVIDACPGAREYMLLTGYDHDSMEKSIEVLCQDIDVYVNGLSCFQEPPPSVIGCFDSMMSKMIELTAQEIENAVDKDKYFKEYCKVRVEHLQCDMKGWKDKCPADSVGLKNEHECTLLPARCQKDASLNQQLGSVCKTSNFERKLRQLQAGQGENSAGTVYSSFVGTAIGLFFAVILSAL</sequence>
<evidence type="ECO:0000256" key="1">
    <source>
        <dbReference type="SAM" id="Phobius"/>
    </source>
</evidence>